<evidence type="ECO:0000256" key="2">
    <source>
        <dbReference type="ARBA" id="ARBA00022729"/>
    </source>
</evidence>
<feature type="chain" id="PRO_5012122516" description="TonB-dependent receptor plug domain-containing protein" evidence="6">
    <location>
        <begin position="22"/>
        <end position="100"/>
    </location>
</feature>
<dbReference type="InterPro" id="IPR037066">
    <property type="entry name" value="Plug_dom_sf"/>
</dbReference>
<comment type="subcellular location">
    <subcellularLocation>
        <location evidence="5">Cell outer membrane</location>
        <topology evidence="5">Multi-pass membrane protein</topology>
    </subcellularLocation>
</comment>
<proteinExistence type="inferred from homology"/>
<dbReference type="InterPro" id="IPR012910">
    <property type="entry name" value="Plug_dom"/>
</dbReference>
<keyword evidence="5" id="KW-0812">Transmembrane</keyword>
<dbReference type="SUPFAM" id="SSF56935">
    <property type="entry name" value="Porins"/>
    <property type="match status" value="1"/>
</dbReference>
<dbReference type="Gene3D" id="2.170.130.10">
    <property type="entry name" value="TonB-dependent receptor, plug domain"/>
    <property type="match status" value="1"/>
</dbReference>
<accession>A0A1W6N1U5</accession>
<evidence type="ECO:0000313" key="9">
    <source>
        <dbReference type="Proteomes" id="UP000193978"/>
    </source>
</evidence>
<dbReference type="GO" id="GO:0009279">
    <property type="term" value="C:cell outer membrane"/>
    <property type="evidence" value="ECO:0007669"/>
    <property type="project" value="UniProtKB-SubCell"/>
</dbReference>
<reference evidence="8 9" key="1">
    <citation type="submission" date="2017-02" db="EMBL/GenBank/DDBJ databases">
        <authorList>
            <person name="Peterson S.W."/>
        </authorList>
    </citation>
    <scope>NUCLEOTIDE SEQUENCE [LARGE SCALE GENOMIC DNA]</scope>
    <source>
        <strain evidence="8 9">S285</strain>
    </source>
</reference>
<dbReference type="OrthoDB" id="8242642at2"/>
<dbReference type="GO" id="GO:0015344">
    <property type="term" value="F:siderophore uptake transmembrane transporter activity"/>
    <property type="evidence" value="ECO:0007669"/>
    <property type="project" value="TreeGrafter"/>
</dbReference>
<keyword evidence="5" id="KW-1134">Transmembrane beta strand</keyword>
<evidence type="ECO:0000259" key="7">
    <source>
        <dbReference type="Pfam" id="PF07715"/>
    </source>
</evidence>
<evidence type="ECO:0000256" key="6">
    <source>
        <dbReference type="SAM" id="SignalP"/>
    </source>
</evidence>
<keyword evidence="2 6" id="KW-0732">Signal</keyword>
<keyword evidence="9" id="KW-1185">Reference proteome</keyword>
<dbReference type="RefSeq" id="WP_085773787.1">
    <property type="nucleotide sequence ID" value="NZ_AP027149.1"/>
</dbReference>
<evidence type="ECO:0000313" key="8">
    <source>
        <dbReference type="EMBL" id="ARN83731.1"/>
    </source>
</evidence>
<evidence type="ECO:0000256" key="1">
    <source>
        <dbReference type="ARBA" id="ARBA00022496"/>
    </source>
</evidence>
<evidence type="ECO:0000256" key="3">
    <source>
        <dbReference type="ARBA" id="ARBA00023004"/>
    </source>
</evidence>
<dbReference type="EMBL" id="CP019948">
    <property type="protein sequence ID" value="ARN83731.1"/>
    <property type="molecule type" value="Genomic_DNA"/>
</dbReference>
<feature type="domain" description="TonB-dependent receptor plug" evidence="7">
    <location>
        <begin position="62"/>
        <end position="97"/>
    </location>
</feature>
<dbReference type="PANTHER" id="PTHR32552:SF68">
    <property type="entry name" value="FERRICHROME OUTER MEMBRANE TRANSPORTER_PHAGE RECEPTOR"/>
    <property type="match status" value="1"/>
</dbReference>
<sequence>MPRLKIASITALMIVATSALADPLLLGAKGKRAPVSSPPAGAGHDGYYAPYIIGADGRKYPIMEIPGGATVITRQVIDDQQATTLGEALKNVSGVMVRSR</sequence>
<feature type="signal peptide" evidence="6">
    <location>
        <begin position="1"/>
        <end position="21"/>
    </location>
</feature>
<dbReference type="Proteomes" id="UP000193978">
    <property type="component" value="Chromosome"/>
</dbReference>
<dbReference type="Pfam" id="PF07715">
    <property type="entry name" value="Plug"/>
    <property type="match status" value="1"/>
</dbReference>
<keyword evidence="5" id="KW-0998">Cell outer membrane</keyword>
<keyword evidence="4" id="KW-0406">Ion transport</keyword>
<dbReference type="AlphaFoldDB" id="A0A1W6N1U5"/>
<comment type="similarity">
    <text evidence="5">Belongs to the TonB-dependent receptor family.</text>
</comment>
<evidence type="ECO:0000256" key="4">
    <source>
        <dbReference type="ARBA" id="ARBA00023065"/>
    </source>
</evidence>
<protein>
    <recommendedName>
        <fullName evidence="7">TonB-dependent receptor plug domain-containing protein</fullName>
    </recommendedName>
</protein>
<dbReference type="PROSITE" id="PS52016">
    <property type="entry name" value="TONB_DEPENDENT_REC_3"/>
    <property type="match status" value="1"/>
</dbReference>
<keyword evidence="5" id="KW-0472">Membrane</keyword>
<evidence type="ECO:0000256" key="5">
    <source>
        <dbReference type="PROSITE-ProRule" id="PRU01360"/>
    </source>
</evidence>
<dbReference type="InterPro" id="IPR039426">
    <property type="entry name" value="TonB-dep_rcpt-like"/>
</dbReference>
<name>A0A1W6N1U5_9HYPH</name>
<dbReference type="PANTHER" id="PTHR32552">
    <property type="entry name" value="FERRICHROME IRON RECEPTOR-RELATED"/>
    <property type="match status" value="1"/>
</dbReference>
<keyword evidence="3" id="KW-0408">Iron</keyword>
<keyword evidence="1" id="KW-0410">Iron transport</keyword>
<gene>
    <name evidence="8" type="ORF">B1812_16550</name>
</gene>
<dbReference type="KEGG" id="mbry:B1812_16550"/>
<dbReference type="STRING" id="655015.B1812_16550"/>
<organism evidence="8 9">
    <name type="scientific">Methylocystis bryophila</name>
    <dbReference type="NCBI Taxonomy" id="655015"/>
    <lineage>
        <taxon>Bacteria</taxon>
        <taxon>Pseudomonadati</taxon>
        <taxon>Pseudomonadota</taxon>
        <taxon>Alphaproteobacteria</taxon>
        <taxon>Hyphomicrobiales</taxon>
        <taxon>Methylocystaceae</taxon>
        <taxon>Methylocystis</taxon>
    </lineage>
</organism>
<keyword evidence="5" id="KW-0813">Transport</keyword>